<evidence type="ECO:0000313" key="4">
    <source>
        <dbReference type="Proteomes" id="UP000292702"/>
    </source>
</evidence>
<dbReference type="PANTHER" id="PTHR42760:SF121">
    <property type="entry name" value="3-OXOACYL-(ACYL-CARRIER-PROTEIN) REDUCTASE"/>
    <property type="match status" value="1"/>
</dbReference>
<organism evidence="3 4">
    <name type="scientific">Steccherinum ochraceum</name>
    <dbReference type="NCBI Taxonomy" id="92696"/>
    <lineage>
        <taxon>Eukaryota</taxon>
        <taxon>Fungi</taxon>
        <taxon>Dikarya</taxon>
        <taxon>Basidiomycota</taxon>
        <taxon>Agaricomycotina</taxon>
        <taxon>Agaricomycetes</taxon>
        <taxon>Polyporales</taxon>
        <taxon>Steccherinaceae</taxon>
        <taxon>Steccherinum</taxon>
    </lineage>
</organism>
<dbReference type="PRINTS" id="PR00080">
    <property type="entry name" value="SDRFAMILY"/>
</dbReference>
<evidence type="ECO:0008006" key="5">
    <source>
        <dbReference type="Google" id="ProtNLM"/>
    </source>
</evidence>
<dbReference type="OrthoDB" id="498125at2759"/>
<dbReference type="Gene3D" id="3.40.50.720">
    <property type="entry name" value="NAD(P)-binding Rossmann-like Domain"/>
    <property type="match status" value="1"/>
</dbReference>
<dbReference type="PANTHER" id="PTHR42760">
    <property type="entry name" value="SHORT-CHAIN DEHYDROGENASES/REDUCTASES FAMILY MEMBER"/>
    <property type="match status" value="1"/>
</dbReference>
<comment type="caution">
    <text evidence="3">The sequence shown here is derived from an EMBL/GenBank/DDBJ whole genome shotgun (WGS) entry which is preliminary data.</text>
</comment>
<dbReference type="Proteomes" id="UP000292702">
    <property type="component" value="Unassembled WGS sequence"/>
</dbReference>
<name>A0A4R0RDV6_9APHY</name>
<protein>
    <recommendedName>
        <fullName evidence="5">NAD(P)-binding protein</fullName>
    </recommendedName>
</protein>
<dbReference type="InterPro" id="IPR036291">
    <property type="entry name" value="NAD(P)-bd_dom_sf"/>
</dbReference>
<gene>
    <name evidence="3" type="ORF">EIP91_002838</name>
</gene>
<accession>A0A4R0RDV6</accession>
<dbReference type="PRINTS" id="PR00081">
    <property type="entry name" value="GDHRDH"/>
</dbReference>
<dbReference type="EMBL" id="RWJN01000189">
    <property type="protein sequence ID" value="TCD65276.1"/>
    <property type="molecule type" value="Genomic_DNA"/>
</dbReference>
<evidence type="ECO:0000313" key="3">
    <source>
        <dbReference type="EMBL" id="TCD65276.1"/>
    </source>
</evidence>
<dbReference type="GO" id="GO:0048038">
    <property type="term" value="F:quinone binding"/>
    <property type="evidence" value="ECO:0007669"/>
    <property type="project" value="TreeGrafter"/>
</dbReference>
<dbReference type="Pfam" id="PF00106">
    <property type="entry name" value="adh_short"/>
    <property type="match status" value="1"/>
</dbReference>
<dbReference type="STRING" id="92696.A0A4R0RDV6"/>
<dbReference type="FunFam" id="3.40.50.720:FF:000084">
    <property type="entry name" value="Short-chain dehydrogenase reductase"/>
    <property type="match status" value="1"/>
</dbReference>
<dbReference type="GO" id="GO:0006633">
    <property type="term" value="P:fatty acid biosynthetic process"/>
    <property type="evidence" value="ECO:0007669"/>
    <property type="project" value="TreeGrafter"/>
</dbReference>
<sequence length="265" mass="28139">MADIADYTPGTAIVTGAAQGIGKSIALRLADDGFNVVVSDLETQKDKLDAVAAEIRTKGRRAVVVPTNVLHEEEVAKLVEKTVEELGGLDVMVANAGVARNSSFLELTTDDYDFVMNVNARGLMMCYKHAAKQMVKQKRGGRILGASSGLGKSGRAQYLASYSASKFAVRGLTQALAFELKEQKITVNTYAPGIIITDMTDNPTYDVTIGEGKPGSFLKHLCNLTPDAPDAGPEVVASIVSYICKPEAFFITGQSISVDGGLIMS</sequence>
<dbReference type="AlphaFoldDB" id="A0A4R0RDV6"/>
<dbReference type="GO" id="GO:0016616">
    <property type="term" value="F:oxidoreductase activity, acting on the CH-OH group of donors, NAD or NADP as acceptor"/>
    <property type="evidence" value="ECO:0007669"/>
    <property type="project" value="TreeGrafter"/>
</dbReference>
<dbReference type="SUPFAM" id="SSF51735">
    <property type="entry name" value="NAD(P)-binding Rossmann-fold domains"/>
    <property type="match status" value="1"/>
</dbReference>
<keyword evidence="4" id="KW-1185">Reference proteome</keyword>
<proteinExistence type="inferred from homology"/>
<comment type="similarity">
    <text evidence="1 2">Belongs to the short-chain dehydrogenases/reductases (SDR) family.</text>
</comment>
<evidence type="ECO:0000256" key="2">
    <source>
        <dbReference type="RuleBase" id="RU000363"/>
    </source>
</evidence>
<reference evidence="3 4" key="1">
    <citation type="submission" date="2018-11" db="EMBL/GenBank/DDBJ databases">
        <title>Genome assembly of Steccherinum ochraceum LE-BIN_3174, the white-rot fungus of the Steccherinaceae family (The Residual Polyporoid clade, Polyporales, Basidiomycota).</title>
        <authorList>
            <person name="Fedorova T.V."/>
            <person name="Glazunova O.A."/>
            <person name="Landesman E.O."/>
            <person name="Moiseenko K.V."/>
            <person name="Psurtseva N.V."/>
            <person name="Savinova O.S."/>
            <person name="Shakhova N.V."/>
            <person name="Tyazhelova T.V."/>
            <person name="Vasina D.V."/>
        </authorList>
    </citation>
    <scope>NUCLEOTIDE SEQUENCE [LARGE SCALE GENOMIC DNA]</scope>
    <source>
        <strain evidence="3 4">LE-BIN_3174</strain>
    </source>
</reference>
<evidence type="ECO:0000256" key="1">
    <source>
        <dbReference type="ARBA" id="ARBA00006484"/>
    </source>
</evidence>
<dbReference type="InterPro" id="IPR002347">
    <property type="entry name" value="SDR_fam"/>
</dbReference>